<comment type="caution">
    <text evidence="2">The sequence shown here is derived from an EMBL/GenBank/DDBJ whole genome shotgun (WGS) entry which is preliminary data.</text>
</comment>
<reference evidence="2" key="1">
    <citation type="submission" date="2023-06" db="EMBL/GenBank/DDBJ databases">
        <title>Multi-omics analyses reveal the molecular pathogenesis toolkit of Lasiodiplodia hormozganensis, a cross-kingdom pathogen.</title>
        <authorList>
            <person name="Felix C."/>
            <person name="Meneses R."/>
            <person name="Goncalves M.F.M."/>
            <person name="Tilleman L."/>
            <person name="Duarte A.S."/>
            <person name="Jorrin-Novo J.V."/>
            <person name="Van De Peer Y."/>
            <person name="Deforce D."/>
            <person name="Van Nieuwerburgh F."/>
            <person name="Esteves A.C."/>
            <person name="Alves A."/>
        </authorList>
    </citation>
    <scope>NUCLEOTIDE SEQUENCE</scope>
    <source>
        <strain evidence="2">CBS 339.90</strain>
    </source>
</reference>
<protein>
    <submittedName>
        <fullName evidence="2">Uncharacterized protein</fullName>
    </submittedName>
</protein>
<evidence type="ECO:0000256" key="1">
    <source>
        <dbReference type="SAM" id="MobiDB-lite"/>
    </source>
</evidence>
<dbReference type="AlphaFoldDB" id="A0AA39Y559"/>
<dbReference type="EMBL" id="JAUJDW010000065">
    <property type="protein sequence ID" value="KAK0644700.1"/>
    <property type="molecule type" value="Genomic_DNA"/>
</dbReference>
<organism evidence="2 3">
    <name type="scientific">Lasiodiplodia hormozganensis</name>
    <dbReference type="NCBI Taxonomy" id="869390"/>
    <lineage>
        <taxon>Eukaryota</taxon>
        <taxon>Fungi</taxon>
        <taxon>Dikarya</taxon>
        <taxon>Ascomycota</taxon>
        <taxon>Pezizomycotina</taxon>
        <taxon>Dothideomycetes</taxon>
        <taxon>Dothideomycetes incertae sedis</taxon>
        <taxon>Botryosphaeriales</taxon>
        <taxon>Botryosphaeriaceae</taxon>
        <taxon>Lasiodiplodia</taxon>
    </lineage>
</organism>
<dbReference type="Proteomes" id="UP001175001">
    <property type="component" value="Unassembled WGS sequence"/>
</dbReference>
<feature type="compositionally biased region" description="Low complexity" evidence="1">
    <location>
        <begin position="96"/>
        <end position="116"/>
    </location>
</feature>
<feature type="region of interest" description="Disordered" evidence="1">
    <location>
        <begin position="36"/>
        <end position="116"/>
    </location>
</feature>
<accession>A0AA39Y559</accession>
<keyword evidence="3" id="KW-1185">Reference proteome</keyword>
<evidence type="ECO:0000313" key="3">
    <source>
        <dbReference type="Proteomes" id="UP001175001"/>
    </source>
</evidence>
<evidence type="ECO:0000313" key="2">
    <source>
        <dbReference type="EMBL" id="KAK0644700.1"/>
    </source>
</evidence>
<name>A0AA39Y559_9PEZI</name>
<gene>
    <name evidence="2" type="ORF">DIS24_g8598</name>
</gene>
<sequence length="150" mass="16395">MNSDAFLRTPTSLYTPLTVLFALWELHSMLEDHYSPPEPPLSFSQQPSHPLSDRSSSSPAVVPYPATHHHHSAYPTVPQTTAVRPAIRHASHHPPGDQQPSSPGPSDDTAASTSTSDLYPTSTLWIEIAAPRTAPSTSASSWEAQWCRLY</sequence>
<feature type="compositionally biased region" description="Low complexity" evidence="1">
    <location>
        <begin position="47"/>
        <end position="58"/>
    </location>
</feature>
<proteinExistence type="predicted"/>